<evidence type="ECO:0000313" key="8">
    <source>
        <dbReference type="Proteomes" id="UP001626593"/>
    </source>
</evidence>
<feature type="transmembrane region" description="Helical" evidence="6">
    <location>
        <begin position="423"/>
        <end position="447"/>
    </location>
</feature>
<organism evidence="7 8">
    <name type="scientific">Aromatoleum evansii</name>
    <name type="common">Azoarcus evansii</name>
    <dbReference type="NCBI Taxonomy" id="59406"/>
    <lineage>
        <taxon>Bacteria</taxon>
        <taxon>Pseudomonadati</taxon>
        <taxon>Pseudomonadota</taxon>
        <taxon>Betaproteobacteria</taxon>
        <taxon>Rhodocyclales</taxon>
        <taxon>Rhodocyclaceae</taxon>
        <taxon>Aromatoleum</taxon>
    </lineage>
</organism>
<evidence type="ECO:0000256" key="4">
    <source>
        <dbReference type="ARBA" id="ARBA00022989"/>
    </source>
</evidence>
<comment type="similarity">
    <text evidence="2">Belongs to the purine-cytosine permease (2.A.39) family.</text>
</comment>
<evidence type="ECO:0000256" key="5">
    <source>
        <dbReference type="ARBA" id="ARBA00023136"/>
    </source>
</evidence>
<dbReference type="Pfam" id="PF02133">
    <property type="entry name" value="Transp_cyt_pur"/>
    <property type="match status" value="1"/>
</dbReference>
<evidence type="ECO:0000256" key="1">
    <source>
        <dbReference type="ARBA" id="ARBA00004141"/>
    </source>
</evidence>
<keyword evidence="5 6" id="KW-0472">Membrane</keyword>
<keyword evidence="8" id="KW-1185">Reference proteome</keyword>
<feature type="transmembrane region" description="Helical" evidence="6">
    <location>
        <begin position="136"/>
        <end position="155"/>
    </location>
</feature>
<name>A0ABZ1AWB1_AROEV</name>
<dbReference type="RefSeq" id="WP_407280646.1">
    <property type="nucleotide sequence ID" value="NZ_CP141259.1"/>
</dbReference>
<feature type="transmembrane region" description="Helical" evidence="6">
    <location>
        <begin position="92"/>
        <end position="116"/>
    </location>
</feature>
<evidence type="ECO:0000256" key="6">
    <source>
        <dbReference type="SAM" id="Phobius"/>
    </source>
</evidence>
<evidence type="ECO:0000256" key="2">
    <source>
        <dbReference type="ARBA" id="ARBA00008974"/>
    </source>
</evidence>
<comment type="subcellular location">
    <subcellularLocation>
        <location evidence="1">Membrane</location>
        <topology evidence="1">Multi-pass membrane protein</topology>
    </subcellularLocation>
</comment>
<evidence type="ECO:0000313" key="7">
    <source>
        <dbReference type="EMBL" id="WRL48403.1"/>
    </source>
</evidence>
<feature type="transmembrane region" description="Helical" evidence="6">
    <location>
        <begin position="281"/>
        <end position="309"/>
    </location>
</feature>
<dbReference type="Proteomes" id="UP001626593">
    <property type="component" value="Chromosome"/>
</dbReference>
<feature type="transmembrane region" description="Helical" evidence="6">
    <location>
        <begin position="400"/>
        <end position="417"/>
    </location>
</feature>
<evidence type="ECO:0000256" key="3">
    <source>
        <dbReference type="ARBA" id="ARBA00022692"/>
    </source>
</evidence>
<dbReference type="PANTHER" id="PTHR30569">
    <property type="entry name" value="CYTOSINE TRANSPORTER CODB"/>
    <property type="match status" value="1"/>
</dbReference>
<feature type="transmembrane region" description="Helical" evidence="6">
    <location>
        <begin position="49"/>
        <end position="71"/>
    </location>
</feature>
<feature type="transmembrane region" description="Helical" evidence="6">
    <location>
        <begin position="21"/>
        <end position="43"/>
    </location>
</feature>
<dbReference type="PANTHER" id="PTHR30569:SF0">
    <property type="entry name" value="CYTOSINE PERMEASE"/>
    <property type="match status" value="1"/>
</dbReference>
<keyword evidence="4 6" id="KW-1133">Transmembrane helix</keyword>
<reference evidence="7 8" key="1">
    <citation type="submission" date="2023-12" db="EMBL/GenBank/DDBJ databases">
        <title>A. evansii MAY27, complete genome.</title>
        <authorList>
            <person name="Wang Y."/>
        </authorList>
    </citation>
    <scope>NUCLEOTIDE SEQUENCE [LARGE SCALE GENOMIC DNA]</scope>
    <source>
        <strain evidence="7 8">MAY27</strain>
    </source>
</reference>
<feature type="transmembrane region" description="Helical" evidence="6">
    <location>
        <begin position="203"/>
        <end position="223"/>
    </location>
</feature>
<feature type="transmembrane region" description="Helical" evidence="6">
    <location>
        <begin position="162"/>
        <end position="183"/>
    </location>
</feature>
<feature type="transmembrane region" description="Helical" evidence="6">
    <location>
        <begin position="321"/>
        <end position="339"/>
    </location>
</feature>
<dbReference type="InterPro" id="IPR030191">
    <property type="entry name" value="CodB"/>
</dbReference>
<accession>A0ABZ1AWB1</accession>
<dbReference type="InterPro" id="IPR001248">
    <property type="entry name" value="Pur-cyt_permease"/>
</dbReference>
<gene>
    <name evidence="7" type="ORF">U5817_10230</name>
</gene>
<protein>
    <submittedName>
        <fullName evidence="7">Cytosine permease</fullName>
    </submittedName>
</protein>
<feature type="transmembrane region" description="Helical" evidence="6">
    <location>
        <begin position="345"/>
        <end position="371"/>
    </location>
</feature>
<sequence length="460" mass="50186">MEYGTARIPHDKREYGFVDTVFTWFGSGVNTGSWVFGGMAAALGMSFVWWYSAVYLPLMMIPWAMVAWIGWKHGASTVTSTIPALGVKGARFMGIGEFFGLIGWPSINTFIAAISLTHVFHAMFDWPAYGSPGSTWPLVAGILVTALLQGIIVCIGHSAIKYLEWLAVVLLLVLGVWETKVVLEHWDYDKIANFTLPAAQHSPAFYIDLAFGFCWGWAQICDFSRFSKNSASATIGSWIGVNLGQGWFMIVGAIGVIGVVLQTGVFDPNNADPSSTIASLGLGVVAFLVVFFATVSTNVTVLYGAGMGLVGASRTSNPRKFLYFIAILQLVMCFLPLVFDSFIHYFEFFLGIVGGIFIPLWTLVVLDYFVVRRARVRDEDLFAGEDSLGRTKSALGDWNICGWVAMIVGLAVFYLLHYGFKEIAIVTTASLPAIAVTAVTYLLLVVVKGVPAQSSMLKRA</sequence>
<keyword evidence="3 6" id="KW-0812">Transmembrane</keyword>
<dbReference type="EMBL" id="CP141259">
    <property type="protein sequence ID" value="WRL48403.1"/>
    <property type="molecule type" value="Genomic_DNA"/>
</dbReference>
<dbReference type="Gene3D" id="1.10.4160.10">
    <property type="entry name" value="Hydantoin permease"/>
    <property type="match status" value="1"/>
</dbReference>
<feature type="transmembrane region" description="Helical" evidence="6">
    <location>
        <begin position="235"/>
        <end position="261"/>
    </location>
</feature>
<proteinExistence type="inferred from homology"/>